<dbReference type="AlphaFoldDB" id="A0AAX3W7X7"/>
<organism evidence="1 2">
    <name type="scientific">Mammaliicoccus lentus</name>
    <name type="common">Staphylococcus lentus</name>
    <dbReference type="NCBI Taxonomy" id="42858"/>
    <lineage>
        <taxon>Bacteria</taxon>
        <taxon>Bacillati</taxon>
        <taxon>Bacillota</taxon>
        <taxon>Bacilli</taxon>
        <taxon>Bacillales</taxon>
        <taxon>Staphylococcaceae</taxon>
        <taxon>Mammaliicoccus</taxon>
    </lineage>
</organism>
<dbReference type="Proteomes" id="UP001223261">
    <property type="component" value="Chromosome"/>
</dbReference>
<name>A0AAX3W7X7_MAMLE</name>
<evidence type="ECO:0000313" key="2">
    <source>
        <dbReference type="Proteomes" id="UP001223261"/>
    </source>
</evidence>
<evidence type="ECO:0008006" key="3">
    <source>
        <dbReference type="Google" id="ProtNLM"/>
    </source>
</evidence>
<dbReference type="RefSeq" id="WP_017000452.1">
    <property type="nucleotide sequence ID" value="NZ_CP059679.1"/>
</dbReference>
<evidence type="ECO:0000313" key="1">
    <source>
        <dbReference type="EMBL" id="WHI61299.1"/>
    </source>
</evidence>
<sequence>MIEYEYFHLNSDNRKNGKYLDILHPEFEEFGQSGKVFKKEDFIEVDLDSNEYEILNFNEVQLSNNSYLCKYILVNKSSGMASNRSSIWVLYKDEWKLIFHQGTKVSI</sequence>
<proteinExistence type="predicted"/>
<gene>
    <name evidence="1" type="ORF">PYH69_06615</name>
</gene>
<dbReference type="SUPFAM" id="SSF54427">
    <property type="entry name" value="NTF2-like"/>
    <property type="match status" value="1"/>
</dbReference>
<protein>
    <recommendedName>
        <fullName evidence="3">DUF4440 domain-containing protein</fullName>
    </recommendedName>
</protein>
<accession>A0AAX3W7X7</accession>
<reference evidence="1" key="1">
    <citation type="journal article" date="2023" name="Antibiotics">
        <title>Prevalence and Molecular Characterization of Methicillin-Resistant Staphylococci (MRS) and Mammaliicocci (MRM) in Dromedary Camels from Algeria: First Detection of SCCmec-mecC Hybrid in Methicillin-Resistant Mammaliicoccus lentus.</title>
        <authorList>
            <person name="Belhout C."/>
            <person name="Boyen F."/>
            <person name="Vereecke N."/>
            <person name="Theuns S."/>
            <person name="Taibi N."/>
            <person name="Stegger M."/>
            <person name="de la Fe-Rodriguez P.Y."/>
            <person name="Bouayad L."/>
            <person name="Elgroud R."/>
            <person name="Butaye P."/>
        </authorList>
    </citation>
    <scope>NUCLEOTIDE SEQUENCE</scope>
    <source>
        <strain evidence="1">7048</strain>
    </source>
</reference>
<dbReference type="EMBL" id="CP118848">
    <property type="protein sequence ID" value="WHI61299.1"/>
    <property type="molecule type" value="Genomic_DNA"/>
</dbReference>
<dbReference type="InterPro" id="IPR032710">
    <property type="entry name" value="NTF2-like_dom_sf"/>
</dbReference>